<dbReference type="PROSITE" id="PS50045">
    <property type="entry name" value="SIGMA54_INTERACT_4"/>
    <property type="match status" value="1"/>
</dbReference>
<dbReference type="Gene3D" id="1.10.10.60">
    <property type="entry name" value="Homeodomain-like"/>
    <property type="match status" value="1"/>
</dbReference>
<name>A0A422QS23_9BURK</name>
<protein>
    <submittedName>
        <fullName evidence="9">Histidine kinase</fullName>
    </submittedName>
</protein>
<evidence type="ECO:0000259" key="8">
    <source>
        <dbReference type="PROSITE" id="PS50110"/>
    </source>
</evidence>
<keyword evidence="9" id="KW-0418">Kinase</keyword>
<dbReference type="SUPFAM" id="SSF52540">
    <property type="entry name" value="P-loop containing nucleoside triphosphate hydrolases"/>
    <property type="match status" value="1"/>
</dbReference>
<dbReference type="InterPro" id="IPR025944">
    <property type="entry name" value="Sigma_54_int_dom_CS"/>
</dbReference>
<dbReference type="SMART" id="SM00448">
    <property type="entry name" value="REC"/>
    <property type="match status" value="1"/>
</dbReference>
<dbReference type="Pfam" id="PF02954">
    <property type="entry name" value="HTH_8"/>
    <property type="match status" value="1"/>
</dbReference>
<organism evidence="9 10">
    <name type="scientific">Massilia aurea</name>
    <dbReference type="NCBI Taxonomy" id="373040"/>
    <lineage>
        <taxon>Bacteria</taxon>
        <taxon>Pseudomonadati</taxon>
        <taxon>Pseudomonadota</taxon>
        <taxon>Betaproteobacteria</taxon>
        <taxon>Burkholderiales</taxon>
        <taxon>Oxalobacteraceae</taxon>
        <taxon>Telluria group</taxon>
        <taxon>Massilia</taxon>
    </lineage>
</organism>
<dbReference type="PRINTS" id="PR01590">
    <property type="entry name" value="HTHFIS"/>
</dbReference>
<dbReference type="InterPro" id="IPR011006">
    <property type="entry name" value="CheY-like_superfamily"/>
</dbReference>
<keyword evidence="10" id="KW-1185">Reference proteome</keyword>
<keyword evidence="1" id="KW-0547">Nucleotide-binding</keyword>
<dbReference type="InterPro" id="IPR002078">
    <property type="entry name" value="Sigma_54_int"/>
</dbReference>
<sequence length="443" mass="47706">MPTVLIIDDNAAVAMALEVLFSLHDIAALRAASPEEGLDLLGREPVDLVIQDMNFTADTTSGEEGVALFREIRLRHPDLPVILLTAWTHLDAAVDLVKAGAADYLSKPWNDERLLATVSNLIELGQANRLLASRLQREHKAKRELELNFDLRGLVWQDPATERVLHLACQVAAAFVPVLITGPNGTGKERIAEIIKANSTVADGPFVVLNCGALPSELIEAELFGADAGAYTGASKAREGKFEAADGGTLFLDEIGNLPLAGQMKLLRVLETGRFERLGSNRERQVKVRVISATNADLSAMIRAGTFREDLFYRLNVIELRLPPLTSRPGDILPLAQSFLAHGKTLHPSAEAALLAHPWPGNVRELKNVMARANLLSAGGTITVADLGLPAASLPAQDTEPDRDAIVGALARAGGVVAQAANELGLSRQALYRRMERLGIERP</sequence>
<dbReference type="SMART" id="SM00382">
    <property type="entry name" value="AAA"/>
    <property type="match status" value="1"/>
</dbReference>
<dbReference type="Pfam" id="PF00072">
    <property type="entry name" value="Response_reg"/>
    <property type="match status" value="1"/>
</dbReference>
<dbReference type="Gene3D" id="3.40.50.2300">
    <property type="match status" value="1"/>
</dbReference>
<dbReference type="PROSITE" id="PS00688">
    <property type="entry name" value="SIGMA54_INTERACT_3"/>
    <property type="match status" value="1"/>
</dbReference>
<dbReference type="Gene3D" id="1.10.8.60">
    <property type="match status" value="1"/>
</dbReference>
<feature type="domain" description="Sigma-54 factor interaction" evidence="7">
    <location>
        <begin position="154"/>
        <end position="375"/>
    </location>
</feature>
<proteinExistence type="predicted"/>
<comment type="caution">
    <text evidence="9">The sequence shown here is derived from an EMBL/GenBank/DDBJ whole genome shotgun (WGS) entry which is preliminary data.</text>
</comment>
<dbReference type="GO" id="GO:0016301">
    <property type="term" value="F:kinase activity"/>
    <property type="evidence" value="ECO:0007669"/>
    <property type="project" value="UniProtKB-KW"/>
</dbReference>
<feature type="modified residue" description="4-aspartylphosphate" evidence="6">
    <location>
        <position position="52"/>
    </location>
</feature>
<dbReference type="PROSITE" id="PS50110">
    <property type="entry name" value="RESPONSE_REGULATORY"/>
    <property type="match status" value="1"/>
</dbReference>
<evidence type="ECO:0000256" key="5">
    <source>
        <dbReference type="ARBA" id="ARBA00023163"/>
    </source>
</evidence>
<dbReference type="InterPro" id="IPR058031">
    <property type="entry name" value="AAA_lid_NorR"/>
</dbReference>
<evidence type="ECO:0000256" key="4">
    <source>
        <dbReference type="ARBA" id="ARBA00023125"/>
    </source>
</evidence>
<dbReference type="AlphaFoldDB" id="A0A422QS23"/>
<keyword evidence="2" id="KW-0067">ATP-binding</keyword>
<evidence type="ECO:0000313" key="10">
    <source>
        <dbReference type="Proteomes" id="UP000283254"/>
    </source>
</evidence>
<dbReference type="Proteomes" id="UP000283254">
    <property type="component" value="Unassembled WGS sequence"/>
</dbReference>
<dbReference type="CDD" id="cd00009">
    <property type="entry name" value="AAA"/>
    <property type="match status" value="1"/>
</dbReference>
<keyword evidence="9" id="KW-0808">Transferase</keyword>
<reference evidence="9" key="1">
    <citation type="submission" date="2014-10" db="EMBL/GenBank/DDBJ databases">
        <title>Massilia sp. genome.</title>
        <authorList>
            <person name="Xu B."/>
            <person name="Dai L."/>
            <person name="Huang Z."/>
        </authorList>
    </citation>
    <scope>NUCLEOTIDE SEQUENCE [LARGE SCALE GENOMIC DNA]</scope>
    <source>
        <strain evidence="9">CFS-1</strain>
    </source>
</reference>
<dbReference type="Gene3D" id="3.40.50.300">
    <property type="entry name" value="P-loop containing nucleotide triphosphate hydrolases"/>
    <property type="match status" value="1"/>
</dbReference>
<evidence type="ECO:0000256" key="6">
    <source>
        <dbReference type="PROSITE-ProRule" id="PRU00169"/>
    </source>
</evidence>
<dbReference type="GO" id="GO:0000160">
    <property type="term" value="P:phosphorelay signal transduction system"/>
    <property type="evidence" value="ECO:0007669"/>
    <property type="project" value="InterPro"/>
</dbReference>
<dbReference type="PROSITE" id="PS00676">
    <property type="entry name" value="SIGMA54_INTERACT_2"/>
    <property type="match status" value="1"/>
</dbReference>
<dbReference type="GO" id="GO:0006355">
    <property type="term" value="P:regulation of DNA-templated transcription"/>
    <property type="evidence" value="ECO:0007669"/>
    <property type="project" value="InterPro"/>
</dbReference>
<dbReference type="InterPro" id="IPR001789">
    <property type="entry name" value="Sig_transdc_resp-reg_receiver"/>
</dbReference>
<dbReference type="Pfam" id="PF25601">
    <property type="entry name" value="AAA_lid_14"/>
    <property type="match status" value="1"/>
</dbReference>
<dbReference type="InterPro" id="IPR027417">
    <property type="entry name" value="P-loop_NTPase"/>
</dbReference>
<dbReference type="CDD" id="cd00156">
    <property type="entry name" value="REC"/>
    <property type="match status" value="1"/>
</dbReference>
<accession>A0A422QS23</accession>
<dbReference type="PANTHER" id="PTHR32071:SF86">
    <property type="entry name" value="TWO COMPONENT SIGNAL TRANSDUCTION SYSTEM SIGMA54-DEPENDENT RESPONSE REGULATOR FIS FAMILY"/>
    <property type="match status" value="1"/>
</dbReference>
<dbReference type="OrthoDB" id="9761705at2"/>
<dbReference type="InterPro" id="IPR025943">
    <property type="entry name" value="Sigma_54_int_dom_ATP-bd_2"/>
</dbReference>
<gene>
    <name evidence="9" type="ORF">NM04_00200</name>
</gene>
<keyword evidence="5" id="KW-0804">Transcription</keyword>
<dbReference type="EMBL" id="JSAB01000003">
    <property type="protein sequence ID" value="RNF32756.1"/>
    <property type="molecule type" value="Genomic_DNA"/>
</dbReference>
<dbReference type="SUPFAM" id="SSF46689">
    <property type="entry name" value="Homeodomain-like"/>
    <property type="match status" value="1"/>
</dbReference>
<dbReference type="RefSeq" id="WP_123067555.1">
    <property type="nucleotide sequence ID" value="NZ_JSAB01000003.1"/>
</dbReference>
<dbReference type="InterPro" id="IPR003593">
    <property type="entry name" value="AAA+_ATPase"/>
</dbReference>
<dbReference type="InterPro" id="IPR002197">
    <property type="entry name" value="HTH_Fis"/>
</dbReference>
<keyword evidence="3" id="KW-0805">Transcription regulation</keyword>
<dbReference type="Pfam" id="PF00158">
    <property type="entry name" value="Sigma54_activat"/>
    <property type="match status" value="1"/>
</dbReference>
<keyword evidence="6" id="KW-0597">Phosphoprotein</keyword>
<evidence type="ECO:0000256" key="1">
    <source>
        <dbReference type="ARBA" id="ARBA00022741"/>
    </source>
</evidence>
<dbReference type="GO" id="GO:0043565">
    <property type="term" value="F:sequence-specific DNA binding"/>
    <property type="evidence" value="ECO:0007669"/>
    <property type="project" value="InterPro"/>
</dbReference>
<evidence type="ECO:0000313" key="9">
    <source>
        <dbReference type="EMBL" id="RNF32756.1"/>
    </source>
</evidence>
<evidence type="ECO:0000256" key="2">
    <source>
        <dbReference type="ARBA" id="ARBA00022840"/>
    </source>
</evidence>
<dbReference type="FunFam" id="3.40.50.300:FF:000006">
    <property type="entry name" value="DNA-binding transcriptional regulator NtrC"/>
    <property type="match status" value="1"/>
</dbReference>
<evidence type="ECO:0000256" key="3">
    <source>
        <dbReference type="ARBA" id="ARBA00023015"/>
    </source>
</evidence>
<dbReference type="PANTHER" id="PTHR32071">
    <property type="entry name" value="TRANSCRIPTIONAL REGULATORY PROTEIN"/>
    <property type="match status" value="1"/>
</dbReference>
<keyword evidence="4" id="KW-0238">DNA-binding</keyword>
<feature type="domain" description="Response regulatory" evidence="8">
    <location>
        <begin position="3"/>
        <end position="122"/>
    </location>
</feature>
<dbReference type="InterPro" id="IPR009057">
    <property type="entry name" value="Homeodomain-like_sf"/>
</dbReference>
<dbReference type="GO" id="GO:0005524">
    <property type="term" value="F:ATP binding"/>
    <property type="evidence" value="ECO:0007669"/>
    <property type="project" value="UniProtKB-KW"/>
</dbReference>
<dbReference type="SUPFAM" id="SSF52172">
    <property type="entry name" value="CheY-like"/>
    <property type="match status" value="1"/>
</dbReference>
<evidence type="ECO:0000259" key="7">
    <source>
        <dbReference type="PROSITE" id="PS50045"/>
    </source>
</evidence>